<keyword evidence="1" id="KW-0732">Signal</keyword>
<keyword evidence="3" id="KW-1185">Reference proteome</keyword>
<dbReference type="RefSeq" id="WP_183313580.1">
    <property type="nucleotide sequence ID" value="NZ_JACHXQ010000002.1"/>
</dbReference>
<evidence type="ECO:0000313" key="3">
    <source>
        <dbReference type="Proteomes" id="UP000563050"/>
    </source>
</evidence>
<proteinExistence type="predicted"/>
<evidence type="ECO:0000256" key="1">
    <source>
        <dbReference type="SAM" id="SignalP"/>
    </source>
</evidence>
<name>A0A7W5DI99_9GAMM</name>
<dbReference type="Proteomes" id="UP000563050">
    <property type="component" value="Unassembled WGS sequence"/>
</dbReference>
<gene>
    <name evidence="2" type="ORF">FHR95_000975</name>
</gene>
<organism evidence="2 3">
    <name type="scientific">Halomonas fontilapidosi</name>
    <dbReference type="NCBI Taxonomy" id="616675"/>
    <lineage>
        <taxon>Bacteria</taxon>
        <taxon>Pseudomonadati</taxon>
        <taxon>Pseudomonadota</taxon>
        <taxon>Gammaproteobacteria</taxon>
        <taxon>Oceanospirillales</taxon>
        <taxon>Halomonadaceae</taxon>
        <taxon>Halomonas</taxon>
    </lineage>
</organism>
<protein>
    <submittedName>
        <fullName evidence="2">Tetratricopeptide (TPR) repeat protein</fullName>
    </submittedName>
</protein>
<comment type="caution">
    <text evidence="2">The sequence shown here is derived from an EMBL/GenBank/DDBJ whole genome shotgun (WGS) entry which is preliminary data.</text>
</comment>
<feature type="chain" id="PRO_5031344230" evidence="1">
    <location>
        <begin position="24"/>
        <end position="372"/>
    </location>
</feature>
<dbReference type="InterPro" id="IPR011990">
    <property type="entry name" value="TPR-like_helical_dom_sf"/>
</dbReference>
<sequence>MSPLRLLPLVAVGCLLGVSPGWAAPALPASFIDDLEGLQQRLEAGEVQAVGERAMSQAERLAGGNAADRWARALYLQLAAGAAARDDDPATAADYLRVAREIRGVEPSQQDRWQRDEARLRLAAGQAERGAALLADWLTRHEAQPQDRWRLVRALAELGRWDAAADRLENALAVTPEPNETQRVLATAVLRRAGREAAALALLSDDLTGSRDPERWREAAALARRVGDAGLAAAIWEAGWRRDVLEGCDDLRHLIDLHLAGGTPARAAEYLEDALKAGYLEDSEAHRRLLAQAWEAARDRDRALSAWEVLARRSRDGDDWLRLGQLAHAWGHRELAERALNQARERGVAEAKRWLEAMVSTATRKSSAVSVN</sequence>
<dbReference type="AlphaFoldDB" id="A0A7W5DI99"/>
<dbReference type="Gene3D" id="1.25.40.10">
    <property type="entry name" value="Tetratricopeptide repeat domain"/>
    <property type="match status" value="1"/>
</dbReference>
<evidence type="ECO:0000313" key="2">
    <source>
        <dbReference type="EMBL" id="MBB3183434.1"/>
    </source>
</evidence>
<accession>A0A7W5DI99</accession>
<feature type="signal peptide" evidence="1">
    <location>
        <begin position="1"/>
        <end position="23"/>
    </location>
</feature>
<reference evidence="2 3" key="1">
    <citation type="submission" date="2020-08" db="EMBL/GenBank/DDBJ databases">
        <title>Genomic Encyclopedia of Type Strains, Phase III (KMG-III): the genomes of soil and plant-associated and newly described type strains.</title>
        <authorList>
            <person name="Whitman W."/>
        </authorList>
    </citation>
    <scope>NUCLEOTIDE SEQUENCE [LARGE SCALE GENOMIC DNA]</scope>
    <source>
        <strain evidence="2 3">CECT 7341</strain>
    </source>
</reference>
<dbReference type="EMBL" id="JACHXQ010000002">
    <property type="protein sequence ID" value="MBB3183434.1"/>
    <property type="molecule type" value="Genomic_DNA"/>
</dbReference>